<organism evidence="2 3">
    <name type="scientific">Prochlorococcus marinus str. MIT 9116</name>
    <dbReference type="NCBI Taxonomy" id="167544"/>
    <lineage>
        <taxon>Bacteria</taxon>
        <taxon>Bacillati</taxon>
        <taxon>Cyanobacteriota</taxon>
        <taxon>Cyanophyceae</taxon>
        <taxon>Synechococcales</taxon>
        <taxon>Prochlorococcaceae</taxon>
        <taxon>Prochlorococcus</taxon>
    </lineage>
</organism>
<feature type="domain" description="Glycosyltransferase 2-like" evidence="1">
    <location>
        <begin position="127"/>
        <end position="293"/>
    </location>
</feature>
<reference evidence="3" key="1">
    <citation type="journal article" date="2014" name="Sci. Data">
        <title>Genomes of diverse isolates of the marine cyanobacterium Prochlorococcus.</title>
        <authorList>
            <person name="Biller S."/>
            <person name="Berube P."/>
            <person name="Thompson J."/>
            <person name="Kelly L."/>
            <person name="Roggensack S."/>
            <person name="Awad L."/>
            <person name="Roache-Johnson K."/>
            <person name="Ding H."/>
            <person name="Giovannoni S.J."/>
            <person name="Moore L.R."/>
            <person name="Chisholm S.W."/>
        </authorList>
    </citation>
    <scope>NUCLEOTIDE SEQUENCE [LARGE SCALE GENOMIC DNA]</scope>
</reference>
<keyword evidence="2" id="KW-0808">Transferase</keyword>
<dbReference type="RefSeq" id="WP_032513809.1">
    <property type="nucleotide sequence ID" value="NZ_JNAJ01000012.1"/>
</dbReference>
<dbReference type="InterPro" id="IPR001173">
    <property type="entry name" value="Glyco_trans_2-like"/>
</dbReference>
<protein>
    <submittedName>
        <fullName evidence="2">Glycosyl transferase</fullName>
    </submittedName>
</protein>
<dbReference type="Pfam" id="PF00535">
    <property type="entry name" value="Glycos_transf_2"/>
    <property type="match status" value="1"/>
</dbReference>
<dbReference type="AlphaFoldDB" id="A0A0A1ZQF9"/>
<dbReference type="EMBL" id="JNAJ01000012">
    <property type="protein sequence ID" value="KGF91832.1"/>
    <property type="molecule type" value="Genomic_DNA"/>
</dbReference>
<gene>
    <name evidence="2" type="ORF">EU93_0980</name>
</gene>
<proteinExistence type="predicted"/>
<dbReference type="PANTHER" id="PTHR10859:SF91">
    <property type="entry name" value="DOLICHYL-PHOSPHATE BETA-GLUCOSYLTRANSFERASE"/>
    <property type="match status" value="1"/>
</dbReference>
<dbReference type="Proteomes" id="UP000030491">
    <property type="component" value="Unassembled WGS sequence"/>
</dbReference>
<dbReference type="OrthoDB" id="9806525at2"/>
<dbReference type="GO" id="GO:0006487">
    <property type="term" value="P:protein N-linked glycosylation"/>
    <property type="evidence" value="ECO:0007669"/>
    <property type="project" value="TreeGrafter"/>
</dbReference>
<dbReference type="CDD" id="cd04179">
    <property type="entry name" value="DPM_DPG-synthase_like"/>
    <property type="match status" value="1"/>
</dbReference>
<evidence type="ECO:0000313" key="2">
    <source>
        <dbReference type="EMBL" id="KGF91832.1"/>
    </source>
</evidence>
<evidence type="ECO:0000259" key="1">
    <source>
        <dbReference type="Pfam" id="PF00535"/>
    </source>
</evidence>
<evidence type="ECO:0000313" key="3">
    <source>
        <dbReference type="Proteomes" id="UP000030491"/>
    </source>
</evidence>
<dbReference type="GO" id="GO:0016740">
    <property type="term" value="F:transferase activity"/>
    <property type="evidence" value="ECO:0007669"/>
    <property type="project" value="UniProtKB-KW"/>
</dbReference>
<sequence>MKSFNSWNLTNNNLHQLFKDNNEFISIKVRGNTWEPITRWLRLDSRIFRETTSKARITLCDIESLAEIYNYRSIRWKAKKLTPLPTKVIPQSLKNIFRKIPIIKQLAYELEIVFYKYSENISEHLISILIPARNEAGNKELLINALNKFKNIPNQLEIIFVEGNSDDNTYDMLRELKENFSNFFKISLLKQTSKGKKNAVVEGFNISSGETLAIIDSDFTVDIDDSIAAIMESTKNKNILINCARTTFPMEKDAMRWANYIGNRLFAIFLSILINKPISDSLCGTKVFSRKFFKLMKQNGSWDSKSDPFGDFTIIFEAANNNIKILNYPVRYYARKSGAPNISRWIDGLKLLRVCWIYMISDI</sequence>
<dbReference type="PANTHER" id="PTHR10859">
    <property type="entry name" value="GLYCOSYL TRANSFERASE"/>
    <property type="match status" value="1"/>
</dbReference>
<comment type="caution">
    <text evidence="2">The sequence shown here is derived from an EMBL/GenBank/DDBJ whole genome shotgun (WGS) entry which is preliminary data.</text>
</comment>
<accession>A0A0A1ZQF9</accession>
<dbReference type="SUPFAM" id="SSF53448">
    <property type="entry name" value="Nucleotide-diphospho-sugar transferases"/>
    <property type="match status" value="1"/>
</dbReference>
<name>A0A0A1ZQF9_PROMR</name>
<dbReference type="Gene3D" id="3.90.550.10">
    <property type="entry name" value="Spore Coat Polysaccharide Biosynthesis Protein SpsA, Chain A"/>
    <property type="match status" value="1"/>
</dbReference>
<dbReference type="InterPro" id="IPR029044">
    <property type="entry name" value="Nucleotide-diphossugar_trans"/>
</dbReference>